<feature type="compositionally biased region" description="Polar residues" evidence="2">
    <location>
        <begin position="21"/>
        <end position="32"/>
    </location>
</feature>
<name>W2RXK3_CYPE1</name>
<accession>W2RXK3</accession>
<dbReference type="PROSITE" id="PS50158">
    <property type="entry name" value="ZF_CCHC"/>
    <property type="match status" value="1"/>
</dbReference>
<dbReference type="Proteomes" id="UP000030752">
    <property type="component" value="Unassembled WGS sequence"/>
</dbReference>
<feature type="region of interest" description="Disordered" evidence="2">
    <location>
        <begin position="1"/>
        <end position="33"/>
    </location>
</feature>
<dbReference type="AlphaFoldDB" id="W2RXK3"/>
<sequence length="320" mass="36136">MSSVRSPSPSGSVLRKRGGTTKATSSLSTLVQSEGDGKLKARVEPFTGQRSQLQAYLIQLRMAFNLNQGQFTSNRLKVIYAAAHLKGAAFAWFEPFLSDHYENANGAKEKTKRLINSFEEFEREMKVIFVASHLDWDEDKALRDMFYQGLKMEVKAKMAVPLPTTLIKVVDKAIKVDNRLYKLRIEQRHPGKVLFSGYRGRKNRTYNQGDPMDLSVMRAGQSSRPRGRGNRRILGRDEREKRRRDNLCFSCGKSGHRAKDYRTPTQRLHMMSKRTAGTPGKKADTGVSTAKKAGNLSESEEVQAQEGSKQPLVGTKAYWE</sequence>
<dbReference type="STRING" id="1220924.W2RXK3"/>
<feature type="region of interest" description="Disordered" evidence="2">
    <location>
        <begin position="202"/>
        <end position="239"/>
    </location>
</feature>
<feature type="domain" description="CCHC-type" evidence="3">
    <location>
        <begin position="248"/>
        <end position="260"/>
    </location>
</feature>
<dbReference type="RefSeq" id="XP_008715691.1">
    <property type="nucleotide sequence ID" value="XM_008717469.1"/>
</dbReference>
<evidence type="ECO:0000259" key="3">
    <source>
        <dbReference type="PROSITE" id="PS50158"/>
    </source>
</evidence>
<evidence type="ECO:0000256" key="2">
    <source>
        <dbReference type="SAM" id="MobiDB-lite"/>
    </source>
</evidence>
<dbReference type="EMBL" id="KB822719">
    <property type="protein sequence ID" value="ETN41182.1"/>
    <property type="molecule type" value="Genomic_DNA"/>
</dbReference>
<dbReference type="InterPro" id="IPR036875">
    <property type="entry name" value="Znf_CCHC_sf"/>
</dbReference>
<keyword evidence="1" id="KW-0479">Metal-binding</keyword>
<evidence type="ECO:0000313" key="5">
    <source>
        <dbReference type="Proteomes" id="UP000030752"/>
    </source>
</evidence>
<evidence type="ECO:0000256" key="1">
    <source>
        <dbReference type="PROSITE-ProRule" id="PRU00047"/>
    </source>
</evidence>
<dbReference type="GO" id="GO:0003676">
    <property type="term" value="F:nucleic acid binding"/>
    <property type="evidence" value="ECO:0007669"/>
    <property type="project" value="InterPro"/>
</dbReference>
<dbReference type="OrthoDB" id="2691415at2759"/>
<proteinExistence type="predicted"/>
<evidence type="ECO:0000313" key="4">
    <source>
        <dbReference type="EMBL" id="ETN41182.1"/>
    </source>
</evidence>
<dbReference type="VEuPathDB" id="FungiDB:HMPREF1541_03117"/>
<keyword evidence="1" id="KW-0862">Zinc</keyword>
<dbReference type="InParanoid" id="W2RXK3"/>
<dbReference type="eggNOG" id="ENOG502RV2K">
    <property type="taxonomic scope" value="Eukaryota"/>
</dbReference>
<dbReference type="InterPro" id="IPR001878">
    <property type="entry name" value="Znf_CCHC"/>
</dbReference>
<feature type="compositionally biased region" description="Low complexity" evidence="2">
    <location>
        <begin position="1"/>
        <end position="13"/>
    </location>
</feature>
<protein>
    <recommendedName>
        <fullName evidence="3">CCHC-type domain-containing protein</fullName>
    </recommendedName>
</protein>
<dbReference type="HOGENOM" id="CLU_059032_0_0_1"/>
<feature type="region of interest" description="Disordered" evidence="2">
    <location>
        <begin position="252"/>
        <end position="320"/>
    </location>
</feature>
<reference evidence="4 5" key="1">
    <citation type="submission" date="2013-03" db="EMBL/GenBank/DDBJ databases">
        <title>The Genome Sequence of Phialophora europaea CBS 101466.</title>
        <authorList>
            <consortium name="The Broad Institute Genomics Platform"/>
            <person name="Cuomo C."/>
            <person name="de Hoog S."/>
            <person name="Gorbushina A."/>
            <person name="Walker B."/>
            <person name="Young S.K."/>
            <person name="Zeng Q."/>
            <person name="Gargeya S."/>
            <person name="Fitzgerald M."/>
            <person name="Haas B."/>
            <person name="Abouelleil A."/>
            <person name="Allen A.W."/>
            <person name="Alvarado L."/>
            <person name="Arachchi H.M."/>
            <person name="Berlin A.M."/>
            <person name="Chapman S.B."/>
            <person name="Gainer-Dewar J."/>
            <person name="Goldberg J."/>
            <person name="Griggs A."/>
            <person name="Gujja S."/>
            <person name="Hansen M."/>
            <person name="Howarth C."/>
            <person name="Imamovic A."/>
            <person name="Ireland A."/>
            <person name="Larimer J."/>
            <person name="McCowan C."/>
            <person name="Murphy C."/>
            <person name="Pearson M."/>
            <person name="Poon T.W."/>
            <person name="Priest M."/>
            <person name="Roberts A."/>
            <person name="Saif S."/>
            <person name="Shea T."/>
            <person name="Sisk P."/>
            <person name="Sykes S."/>
            <person name="Wortman J."/>
            <person name="Nusbaum C."/>
            <person name="Birren B."/>
        </authorList>
    </citation>
    <scope>NUCLEOTIDE SEQUENCE [LARGE SCALE GENOMIC DNA]</scope>
    <source>
        <strain evidence="4 5">CBS 101466</strain>
    </source>
</reference>
<keyword evidence="5" id="KW-1185">Reference proteome</keyword>
<dbReference type="SUPFAM" id="SSF57756">
    <property type="entry name" value="Retrovirus zinc finger-like domains"/>
    <property type="match status" value="1"/>
</dbReference>
<dbReference type="GO" id="GO:0008270">
    <property type="term" value="F:zinc ion binding"/>
    <property type="evidence" value="ECO:0007669"/>
    <property type="project" value="UniProtKB-KW"/>
</dbReference>
<organism evidence="4 5">
    <name type="scientific">Cyphellophora europaea (strain CBS 101466)</name>
    <name type="common">Phialophora europaea</name>
    <dbReference type="NCBI Taxonomy" id="1220924"/>
    <lineage>
        <taxon>Eukaryota</taxon>
        <taxon>Fungi</taxon>
        <taxon>Dikarya</taxon>
        <taxon>Ascomycota</taxon>
        <taxon>Pezizomycotina</taxon>
        <taxon>Eurotiomycetes</taxon>
        <taxon>Chaetothyriomycetidae</taxon>
        <taxon>Chaetothyriales</taxon>
        <taxon>Cyphellophoraceae</taxon>
        <taxon>Cyphellophora</taxon>
    </lineage>
</organism>
<gene>
    <name evidence="4" type="ORF">HMPREF1541_03117</name>
</gene>
<dbReference type="GeneID" id="19970456"/>
<keyword evidence="1" id="KW-0863">Zinc-finger</keyword>